<proteinExistence type="inferred from homology"/>
<evidence type="ECO:0000256" key="5">
    <source>
        <dbReference type="ARBA" id="ARBA00022692"/>
    </source>
</evidence>
<evidence type="ECO:0000256" key="8">
    <source>
        <dbReference type="ARBA" id="ARBA00022989"/>
    </source>
</evidence>
<dbReference type="UniPathway" id="UPA00378"/>
<dbReference type="GO" id="GO:0016740">
    <property type="term" value="F:transferase activity"/>
    <property type="evidence" value="ECO:0007669"/>
    <property type="project" value="UniProtKB-KW"/>
</dbReference>
<evidence type="ECO:0000256" key="6">
    <source>
        <dbReference type="ARBA" id="ARBA00022729"/>
    </source>
</evidence>
<evidence type="ECO:0000256" key="1">
    <source>
        <dbReference type="ARBA" id="ARBA00002791"/>
    </source>
</evidence>
<keyword evidence="5" id="KW-0812">Transmembrane</keyword>
<comment type="function">
    <text evidence="1">Subunit of the oligosaccharyl transferase (OST) complex that catalyzes the initial transfer of a defined glycan (Glc(3)Man(9)GlcNAc(2) in eukaryotes) from the lipid carrier dolichol-pyrophosphate to an asparagine residue within an Asn-X-Ser/Thr consensus motif in nascent polypeptide chains, the first step in protein N-glycosylation. N-glycosylation occurs cotranslationally and the complex associates with the Sec61 complex at the channel-forming translocon complex that mediates protein translocation across the endoplasmic reticulum (ER). All subunits are required for a maximal enzyme activity.</text>
</comment>
<organism evidence="10">
    <name type="scientific">Cacopsylla melanoneura</name>
    <dbReference type="NCBI Taxonomy" id="428564"/>
    <lineage>
        <taxon>Eukaryota</taxon>
        <taxon>Metazoa</taxon>
        <taxon>Ecdysozoa</taxon>
        <taxon>Arthropoda</taxon>
        <taxon>Hexapoda</taxon>
        <taxon>Insecta</taxon>
        <taxon>Pterygota</taxon>
        <taxon>Neoptera</taxon>
        <taxon>Paraneoptera</taxon>
        <taxon>Hemiptera</taxon>
        <taxon>Sternorrhyncha</taxon>
        <taxon>Psylloidea</taxon>
        <taxon>Psyllidae</taxon>
        <taxon>Psyllinae</taxon>
        <taxon>Cacopsylla</taxon>
    </lineage>
</organism>
<keyword evidence="9" id="KW-0472">Membrane</keyword>
<keyword evidence="8" id="KW-1133">Transmembrane helix</keyword>
<evidence type="ECO:0000256" key="7">
    <source>
        <dbReference type="ARBA" id="ARBA00022824"/>
    </source>
</evidence>
<keyword evidence="7" id="KW-0256">Endoplasmic reticulum</keyword>
<dbReference type="InterPro" id="IPR007676">
    <property type="entry name" value="Ribophorin_I"/>
</dbReference>
<evidence type="ECO:0000256" key="9">
    <source>
        <dbReference type="ARBA" id="ARBA00023136"/>
    </source>
</evidence>
<keyword evidence="10" id="KW-0808">Transferase</keyword>
<comment type="similarity">
    <text evidence="4">Belongs to the OST1 family.</text>
</comment>
<evidence type="ECO:0000256" key="2">
    <source>
        <dbReference type="ARBA" id="ARBA00004115"/>
    </source>
</evidence>
<evidence type="ECO:0000313" key="10">
    <source>
        <dbReference type="EMBL" id="CAG6719542.1"/>
    </source>
</evidence>
<comment type="subcellular location">
    <subcellularLocation>
        <location evidence="2">Endoplasmic reticulum membrane</location>
        <topology evidence="2">Single-pass type I membrane protein</topology>
    </subcellularLocation>
</comment>
<accession>A0A8D8VB15</accession>
<name>A0A8D8VB15_9HEMI</name>
<dbReference type="GO" id="GO:0005789">
    <property type="term" value="C:endoplasmic reticulum membrane"/>
    <property type="evidence" value="ECO:0007669"/>
    <property type="project" value="UniProtKB-SubCell"/>
</dbReference>
<reference evidence="10" key="1">
    <citation type="submission" date="2021-05" db="EMBL/GenBank/DDBJ databases">
        <authorList>
            <person name="Alioto T."/>
            <person name="Alioto T."/>
            <person name="Gomez Garrido J."/>
        </authorList>
    </citation>
    <scope>NUCLEOTIDE SEQUENCE</scope>
</reference>
<dbReference type="EMBL" id="HBUF01358987">
    <property type="protein sequence ID" value="CAG6719542.1"/>
    <property type="molecule type" value="Transcribed_RNA"/>
</dbReference>
<evidence type="ECO:0000256" key="4">
    <source>
        <dbReference type="ARBA" id="ARBA00008905"/>
    </source>
</evidence>
<dbReference type="Pfam" id="PF04597">
    <property type="entry name" value="Ribophorin_I"/>
    <property type="match status" value="1"/>
</dbReference>
<sequence length="127" mass="14988">MRFIDHIFDNMVIDEAFVKIILPENVYNIRVHVPYNVLRHSNTYLPNLVLHSVTIMPSKNIQNKNYKITIPRKQKYNTTSPNRSFFILSFHGKGIFMLDIRAHLVDPLPFPGPKYTWSRKRATSQDF</sequence>
<keyword evidence="6" id="KW-0732">Signal</keyword>
<comment type="pathway">
    <text evidence="3">Protein modification; protein glycosylation.</text>
</comment>
<evidence type="ECO:0000256" key="3">
    <source>
        <dbReference type="ARBA" id="ARBA00004922"/>
    </source>
</evidence>
<protein>
    <submittedName>
        <fullName evidence="10">Dolichyl-diphosphooligosaccharide--protein glycosyltransferase subunit 1</fullName>
    </submittedName>
</protein>
<dbReference type="AlphaFoldDB" id="A0A8D8VB15"/>